<name>A0ABW0KRY9_9BACT</name>
<organism evidence="9 10">
    <name type="scientific">Prosthecobacter fluviatilis</name>
    <dbReference type="NCBI Taxonomy" id="445931"/>
    <lineage>
        <taxon>Bacteria</taxon>
        <taxon>Pseudomonadati</taxon>
        <taxon>Verrucomicrobiota</taxon>
        <taxon>Verrucomicrobiia</taxon>
        <taxon>Verrucomicrobiales</taxon>
        <taxon>Verrucomicrobiaceae</taxon>
        <taxon>Prosthecobacter</taxon>
    </lineage>
</organism>
<comment type="subcellular location">
    <subcellularLocation>
        <location evidence="1">Cytoplasm</location>
    </subcellularLocation>
</comment>
<dbReference type="Pfam" id="PF02562">
    <property type="entry name" value="PhoH"/>
    <property type="match status" value="1"/>
</dbReference>
<dbReference type="Gene3D" id="3.40.50.300">
    <property type="entry name" value="P-loop containing nucleotide triphosphate hydrolases"/>
    <property type="match status" value="1"/>
</dbReference>
<comment type="caution">
    <text evidence="9">The sequence shown here is derived from an EMBL/GenBank/DDBJ whole genome shotgun (WGS) entry which is preliminary data.</text>
</comment>
<evidence type="ECO:0000256" key="1">
    <source>
        <dbReference type="ARBA" id="ARBA00004496"/>
    </source>
</evidence>
<feature type="compositionally biased region" description="Basic and acidic residues" evidence="7">
    <location>
        <begin position="319"/>
        <end position="334"/>
    </location>
</feature>
<dbReference type="PANTHER" id="PTHR30473:SF1">
    <property type="entry name" value="PHOH-LIKE PROTEIN"/>
    <property type="match status" value="1"/>
</dbReference>
<feature type="region of interest" description="Disordered" evidence="7">
    <location>
        <begin position="319"/>
        <end position="345"/>
    </location>
</feature>
<dbReference type="PANTHER" id="PTHR30473">
    <property type="entry name" value="PROTEIN PHOH"/>
    <property type="match status" value="1"/>
</dbReference>
<evidence type="ECO:0000256" key="5">
    <source>
        <dbReference type="ARBA" id="ARBA00022840"/>
    </source>
</evidence>
<evidence type="ECO:0000256" key="7">
    <source>
        <dbReference type="SAM" id="MobiDB-lite"/>
    </source>
</evidence>
<dbReference type="Proteomes" id="UP001596052">
    <property type="component" value="Unassembled WGS sequence"/>
</dbReference>
<evidence type="ECO:0000256" key="2">
    <source>
        <dbReference type="ARBA" id="ARBA00010393"/>
    </source>
</evidence>
<dbReference type="InterPro" id="IPR003714">
    <property type="entry name" value="PhoH"/>
</dbReference>
<gene>
    <name evidence="9" type="ORF">ACFQDI_11540</name>
</gene>
<keyword evidence="4" id="KW-0547">Nucleotide-binding</keyword>
<sequence length="345" mass="38112">MPVETLTYETPQFLQKLIGNDLGSLRLIGESFGITVTSREGWVRLEGEADKIAAAREVFAQLERVRRSGGEVSAGMVRLVVESVQRETGEAPAEAIMQLKLLGSGKRSPVLAKTRGQIAYVQAMRECEVVFGIGPAGTGKTYLAMAQGLHYLKEKLVQRLVLTRPAVEAGEALGFLPGDLKEKIFPYLRPLYDALYDMLEPEEAERLIERGSIEIAPLAYMRGRTLKNAFIILDEAQNTTTEQMLMFLTRLGEGARCVVTGDPSQIDLRRHVKSGLKEAVELLQDVEGVKFVAFAPKDIVRLPVVQRIIEAYQAGRSRQGETKWHKKDEAEGKDSCPSPDVVIGS</sequence>
<dbReference type="SUPFAM" id="SSF52540">
    <property type="entry name" value="P-loop containing nucleoside triphosphate hydrolases"/>
    <property type="match status" value="1"/>
</dbReference>
<proteinExistence type="inferred from homology"/>
<keyword evidence="5" id="KW-0067">ATP-binding</keyword>
<dbReference type="RefSeq" id="WP_377166631.1">
    <property type="nucleotide sequence ID" value="NZ_JBHSMQ010000004.1"/>
</dbReference>
<protein>
    <recommendedName>
        <fullName evidence="6">PhoH-like protein</fullName>
    </recommendedName>
</protein>
<evidence type="ECO:0000313" key="10">
    <source>
        <dbReference type="Proteomes" id="UP001596052"/>
    </source>
</evidence>
<accession>A0ABW0KRY9</accession>
<keyword evidence="3" id="KW-0963">Cytoplasm</keyword>
<evidence type="ECO:0000256" key="3">
    <source>
        <dbReference type="ARBA" id="ARBA00022490"/>
    </source>
</evidence>
<evidence type="ECO:0000313" key="9">
    <source>
        <dbReference type="EMBL" id="MFC5455492.1"/>
    </source>
</evidence>
<dbReference type="EMBL" id="JBHSMQ010000004">
    <property type="protein sequence ID" value="MFC5455492.1"/>
    <property type="molecule type" value="Genomic_DNA"/>
</dbReference>
<comment type="similarity">
    <text evidence="2">Belongs to the PhoH family.</text>
</comment>
<reference evidence="10" key="1">
    <citation type="journal article" date="2019" name="Int. J. Syst. Evol. Microbiol.">
        <title>The Global Catalogue of Microorganisms (GCM) 10K type strain sequencing project: providing services to taxonomists for standard genome sequencing and annotation.</title>
        <authorList>
            <consortium name="The Broad Institute Genomics Platform"/>
            <consortium name="The Broad Institute Genome Sequencing Center for Infectious Disease"/>
            <person name="Wu L."/>
            <person name="Ma J."/>
        </authorList>
    </citation>
    <scope>NUCLEOTIDE SEQUENCE [LARGE SCALE GENOMIC DNA]</scope>
    <source>
        <strain evidence="10">CGMCC 4.1469</strain>
    </source>
</reference>
<feature type="domain" description="PhoH-like protein" evidence="8">
    <location>
        <begin position="110"/>
        <end position="313"/>
    </location>
</feature>
<dbReference type="InterPro" id="IPR051451">
    <property type="entry name" value="PhoH2-like"/>
</dbReference>
<evidence type="ECO:0000256" key="6">
    <source>
        <dbReference type="ARBA" id="ARBA00039970"/>
    </source>
</evidence>
<evidence type="ECO:0000259" key="8">
    <source>
        <dbReference type="Pfam" id="PF02562"/>
    </source>
</evidence>
<dbReference type="InterPro" id="IPR027417">
    <property type="entry name" value="P-loop_NTPase"/>
</dbReference>
<keyword evidence="10" id="KW-1185">Reference proteome</keyword>
<evidence type="ECO:0000256" key="4">
    <source>
        <dbReference type="ARBA" id="ARBA00022741"/>
    </source>
</evidence>